<keyword evidence="8 17" id="KW-0479">Metal-binding</keyword>
<evidence type="ECO:0000256" key="7">
    <source>
        <dbReference type="ARBA" id="ARBA00022617"/>
    </source>
</evidence>
<dbReference type="Gene3D" id="1.10.420.10">
    <property type="entry name" value="Peroxidase, domain 2"/>
    <property type="match status" value="1"/>
</dbReference>
<comment type="cofactor">
    <cofactor evidence="17 20">
        <name>Ca(2+)</name>
        <dbReference type="ChEBI" id="CHEBI:29108"/>
    </cofactor>
    <text evidence="17 20">Binds 2 calcium ions per subunit.</text>
</comment>
<keyword evidence="20" id="KW-0732">Signal</keyword>
<dbReference type="Gene3D" id="1.10.520.10">
    <property type="match status" value="2"/>
</dbReference>
<dbReference type="PRINTS" id="PR00458">
    <property type="entry name" value="PEROXIDASE"/>
</dbReference>
<dbReference type="GO" id="GO:0140825">
    <property type="term" value="F:lactoperoxidase activity"/>
    <property type="evidence" value="ECO:0007669"/>
    <property type="project" value="UniProtKB-EC"/>
</dbReference>
<dbReference type="InterPro" id="IPR002016">
    <property type="entry name" value="Haem_peroxidase"/>
</dbReference>
<reference evidence="22 23" key="1">
    <citation type="journal article" date="2009" name="Nature">
        <title>The Sorghum bicolor genome and the diversification of grasses.</title>
        <authorList>
            <person name="Paterson A.H."/>
            <person name="Bowers J.E."/>
            <person name="Bruggmann R."/>
            <person name="Dubchak I."/>
            <person name="Grimwood J."/>
            <person name="Gundlach H."/>
            <person name="Haberer G."/>
            <person name="Hellsten U."/>
            <person name="Mitros T."/>
            <person name="Poliakov A."/>
            <person name="Schmutz J."/>
            <person name="Spannagl M."/>
            <person name="Tang H."/>
            <person name="Wang X."/>
            <person name="Wicker T."/>
            <person name="Bharti A.K."/>
            <person name="Chapman J."/>
            <person name="Feltus F.A."/>
            <person name="Gowik U."/>
            <person name="Grigoriev I.V."/>
            <person name="Lyons E."/>
            <person name="Maher C.A."/>
            <person name="Martis M."/>
            <person name="Narechania A."/>
            <person name="Otillar R.P."/>
            <person name="Penning B.W."/>
            <person name="Salamov A.A."/>
            <person name="Wang Y."/>
            <person name="Zhang L."/>
            <person name="Carpita N.C."/>
            <person name="Freeling M."/>
            <person name="Gingle A.R."/>
            <person name="Hash C.T."/>
            <person name="Keller B."/>
            <person name="Klein P."/>
            <person name="Kresovich S."/>
            <person name="McCann M.C."/>
            <person name="Ming R."/>
            <person name="Peterson D.G."/>
            <person name="Mehboob-ur-Rahman"/>
            <person name="Ware D."/>
            <person name="Westhoff P."/>
            <person name="Mayer K.F."/>
            <person name="Messing J."/>
            <person name="Rokhsar D.S."/>
        </authorList>
    </citation>
    <scope>NUCLEOTIDE SEQUENCE [LARGE SCALE GENOMIC DNA]</scope>
    <source>
        <strain evidence="23">cv. BTx623</strain>
    </source>
</reference>
<accession>A0A1Z5S9P3</accession>
<feature type="binding site" evidence="16">
    <location>
        <position position="214"/>
    </location>
    <ligand>
        <name>substrate</name>
    </ligand>
</feature>
<dbReference type="AlphaFoldDB" id="A0A1Z5S9P3"/>
<evidence type="ECO:0000259" key="21">
    <source>
        <dbReference type="PROSITE" id="PS50873"/>
    </source>
</evidence>
<feature type="binding site" evidence="17">
    <location>
        <position position="81"/>
    </location>
    <ligand>
        <name>Ca(2+)</name>
        <dbReference type="ChEBI" id="CHEBI:29108"/>
        <label>1</label>
    </ligand>
</feature>
<name>A0A1Z5S9P3_SORBI</name>
<keyword evidence="7 20" id="KW-0349">Heme</keyword>
<dbReference type="GO" id="GO:0009505">
    <property type="term" value="C:plant-type cell wall"/>
    <property type="evidence" value="ECO:0000318"/>
    <property type="project" value="GO_Central"/>
</dbReference>
<evidence type="ECO:0000256" key="1">
    <source>
        <dbReference type="ARBA" id="ARBA00000189"/>
    </source>
</evidence>
<dbReference type="GO" id="GO:0042744">
    <property type="term" value="P:hydrogen peroxide catabolic process"/>
    <property type="evidence" value="ECO:0007669"/>
    <property type="project" value="UniProtKB-KW"/>
</dbReference>
<keyword evidence="6 20" id="KW-0575">Peroxidase</keyword>
<evidence type="ECO:0000256" key="3">
    <source>
        <dbReference type="ARBA" id="ARBA00006873"/>
    </source>
</evidence>
<keyword evidence="13" id="KW-0325">Glycoprotein</keyword>
<dbReference type="EMBL" id="CM000760">
    <property type="protein sequence ID" value="OQU92637.1"/>
    <property type="molecule type" value="Genomic_DNA"/>
</dbReference>
<dbReference type="ExpressionAtlas" id="A0A1Z5S9P3">
    <property type="expression patterns" value="baseline and differential"/>
</dbReference>
<evidence type="ECO:0000256" key="4">
    <source>
        <dbReference type="ARBA" id="ARBA00012313"/>
    </source>
</evidence>
<feature type="signal peptide" evidence="20">
    <location>
        <begin position="1"/>
        <end position="31"/>
    </location>
</feature>
<comment type="subcellular location">
    <subcellularLocation>
        <location evidence="2 20">Secreted</location>
    </subcellularLocation>
</comment>
<comment type="similarity">
    <text evidence="3">Belongs to the peroxidase family. Ascorbate peroxidase subfamily.</text>
</comment>
<dbReference type="SUPFAM" id="SSF48113">
    <property type="entry name" value="Heme-dependent peroxidases"/>
    <property type="match status" value="1"/>
</dbReference>
<evidence type="ECO:0000256" key="5">
    <source>
        <dbReference type="ARBA" id="ARBA00022525"/>
    </source>
</evidence>
<evidence type="ECO:0000256" key="9">
    <source>
        <dbReference type="ARBA" id="ARBA00022837"/>
    </source>
</evidence>
<dbReference type="GO" id="GO:0005576">
    <property type="term" value="C:extracellular region"/>
    <property type="evidence" value="ECO:0007669"/>
    <property type="project" value="UniProtKB-SubCell"/>
</dbReference>
<feature type="binding site" description="axial binding residue" evidence="17">
    <location>
        <position position="244"/>
    </location>
    <ligand>
        <name>heme b</name>
        <dbReference type="ChEBI" id="CHEBI:60344"/>
    </ligand>
    <ligandPart>
        <name>Fe</name>
        <dbReference type="ChEBI" id="CHEBI:18248"/>
    </ligandPart>
</feature>
<evidence type="ECO:0000256" key="6">
    <source>
        <dbReference type="ARBA" id="ARBA00022559"/>
    </source>
</evidence>
<dbReference type="GO" id="GO:0020037">
    <property type="term" value="F:heme binding"/>
    <property type="evidence" value="ECO:0007669"/>
    <property type="project" value="UniProtKB-UniRule"/>
</dbReference>
<evidence type="ECO:0000256" key="18">
    <source>
        <dbReference type="PIRSR" id="PIRSR600823-4"/>
    </source>
</evidence>
<evidence type="ECO:0000256" key="20">
    <source>
        <dbReference type="RuleBase" id="RU362060"/>
    </source>
</evidence>
<feature type="binding site" evidence="17">
    <location>
        <position position="292"/>
    </location>
    <ligand>
        <name>Ca(2+)</name>
        <dbReference type="ChEBI" id="CHEBI:29108"/>
        <label>2</label>
    </ligand>
</feature>
<dbReference type="PANTHER" id="PTHR31388:SF260">
    <property type="entry name" value="PEROXIDASE"/>
    <property type="match status" value="1"/>
</dbReference>
<evidence type="ECO:0000256" key="13">
    <source>
        <dbReference type="ARBA" id="ARBA00023180"/>
    </source>
</evidence>
<evidence type="ECO:0000256" key="16">
    <source>
        <dbReference type="PIRSR" id="PIRSR600823-2"/>
    </source>
</evidence>
<comment type="catalytic activity">
    <reaction evidence="1 20">
        <text>2 a phenolic donor + H2O2 = 2 a phenolic radical donor + 2 H2O</text>
        <dbReference type="Rhea" id="RHEA:56136"/>
        <dbReference type="ChEBI" id="CHEBI:15377"/>
        <dbReference type="ChEBI" id="CHEBI:16240"/>
        <dbReference type="ChEBI" id="CHEBI:139520"/>
        <dbReference type="ChEBI" id="CHEBI:139521"/>
        <dbReference type="EC" id="1.11.1.7"/>
    </reaction>
</comment>
<dbReference type="InParanoid" id="A0A1Z5S9P3"/>
<dbReference type="PROSITE" id="PS00435">
    <property type="entry name" value="PEROXIDASE_1"/>
    <property type="match status" value="1"/>
</dbReference>
<dbReference type="InterPro" id="IPR019793">
    <property type="entry name" value="Peroxidases_heam-ligand_BS"/>
</dbReference>
<reference evidence="23" key="2">
    <citation type="journal article" date="2018" name="Plant J.">
        <title>The Sorghum bicolor reference genome: improved assembly, gene annotations, a transcriptome atlas, and signatures of genome organization.</title>
        <authorList>
            <person name="McCormick R.F."/>
            <person name="Truong S.K."/>
            <person name="Sreedasyam A."/>
            <person name="Jenkins J."/>
            <person name="Shu S."/>
            <person name="Sims D."/>
            <person name="Kennedy M."/>
            <person name="Amirebrahimi M."/>
            <person name="Weers B.D."/>
            <person name="McKinley B."/>
            <person name="Mattison A."/>
            <person name="Morishige D.T."/>
            <person name="Grimwood J."/>
            <person name="Schmutz J."/>
            <person name="Mullet J.E."/>
        </authorList>
    </citation>
    <scope>NUCLEOTIDE SEQUENCE [LARGE SCALE GENOMIC DNA]</scope>
    <source>
        <strain evidence="23">cv. BTx623</strain>
    </source>
</reference>
<evidence type="ECO:0000256" key="15">
    <source>
        <dbReference type="PIRSR" id="PIRSR600823-1"/>
    </source>
</evidence>
<keyword evidence="5 20" id="KW-0964">Secreted</keyword>
<feature type="disulfide bond" evidence="19">
    <location>
        <begin position="129"/>
        <end position="369"/>
    </location>
</feature>
<keyword evidence="9 17" id="KW-0106">Calcium</keyword>
<dbReference type="OMA" id="IRREPRM"/>
<feature type="binding site" evidence="17">
    <location>
        <position position="83"/>
    </location>
    <ligand>
        <name>Ca(2+)</name>
        <dbReference type="ChEBI" id="CHEBI:29108"/>
        <label>1</label>
    </ligand>
</feature>
<dbReference type="InterPro" id="IPR000823">
    <property type="entry name" value="Peroxidase_pln"/>
</dbReference>
<feature type="disulfide bond" evidence="19">
    <location>
        <begin position="42"/>
        <end position="122"/>
    </location>
</feature>
<dbReference type="InterPro" id="IPR033905">
    <property type="entry name" value="Secretory_peroxidase"/>
</dbReference>
<dbReference type="Pfam" id="PF00141">
    <property type="entry name" value="peroxidase"/>
    <property type="match status" value="1"/>
</dbReference>
<evidence type="ECO:0000256" key="14">
    <source>
        <dbReference type="ARBA" id="ARBA00023324"/>
    </source>
</evidence>
<keyword evidence="10 20" id="KW-0560">Oxidoreductase</keyword>
<dbReference type="PROSITE" id="PS50873">
    <property type="entry name" value="PEROXIDASE_4"/>
    <property type="match status" value="1"/>
</dbReference>
<feature type="binding site" evidence="17">
    <location>
        <position position="95"/>
    </location>
    <ligand>
        <name>Ca(2+)</name>
        <dbReference type="ChEBI" id="CHEBI:29108"/>
        <label>1</label>
    </ligand>
</feature>
<dbReference type="CDD" id="cd00693">
    <property type="entry name" value="secretory_peroxidase"/>
    <property type="match status" value="1"/>
</dbReference>
<dbReference type="Gramene" id="OQU92637">
    <property type="protein sequence ID" value="OQU92637"/>
    <property type="gene ID" value="SORBI_3001G379400"/>
</dbReference>
<dbReference type="InterPro" id="IPR019794">
    <property type="entry name" value="Peroxidases_AS"/>
</dbReference>
<keyword evidence="14 20" id="KW-0376">Hydrogen peroxide</keyword>
<comment type="cofactor">
    <cofactor evidence="17 20">
        <name>heme b</name>
        <dbReference type="ChEBI" id="CHEBI:60344"/>
    </cofactor>
    <text evidence="17 20">Binds 1 heme b (iron(II)-protoporphyrin IX) group per subunit.</text>
</comment>
<feature type="binding site" evidence="17">
    <location>
        <position position="77"/>
    </location>
    <ligand>
        <name>Ca(2+)</name>
        <dbReference type="ChEBI" id="CHEBI:29108"/>
        <label>1</label>
    </ligand>
</feature>
<evidence type="ECO:0000313" key="22">
    <source>
        <dbReference type="EMBL" id="OQU92637.1"/>
    </source>
</evidence>
<evidence type="ECO:0000313" key="23">
    <source>
        <dbReference type="Proteomes" id="UP000000768"/>
    </source>
</evidence>
<proteinExistence type="inferred from homology"/>
<dbReference type="Proteomes" id="UP000000768">
    <property type="component" value="Chromosome 1"/>
</dbReference>
<feature type="chain" id="PRO_5011810028" description="Peroxidase" evidence="20">
    <location>
        <begin position="32"/>
        <end position="375"/>
    </location>
</feature>
<dbReference type="PROSITE" id="PS00436">
    <property type="entry name" value="PEROXIDASE_2"/>
    <property type="match status" value="1"/>
</dbReference>
<dbReference type="FunFam" id="1.10.420.10:FF:000006">
    <property type="entry name" value="Peroxidase"/>
    <property type="match status" value="1"/>
</dbReference>
<evidence type="ECO:0000256" key="12">
    <source>
        <dbReference type="ARBA" id="ARBA00023157"/>
    </source>
</evidence>
<evidence type="ECO:0000256" key="17">
    <source>
        <dbReference type="PIRSR" id="PIRSR600823-3"/>
    </source>
</evidence>
<comment type="similarity">
    <text evidence="20">Belongs to the peroxidase family. Classical plant (class III) peroxidase subfamily.</text>
</comment>
<keyword evidence="12 19" id="KW-1015">Disulfide bond</keyword>
<dbReference type="GO" id="GO:0004601">
    <property type="term" value="F:peroxidase activity"/>
    <property type="evidence" value="ECO:0000318"/>
    <property type="project" value="GO_Central"/>
</dbReference>
<feature type="binding site" evidence="17">
    <location>
        <position position="74"/>
    </location>
    <ligand>
        <name>Ca(2+)</name>
        <dbReference type="ChEBI" id="CHEBI:29108"/>
        <label>1</label>
    </ligand>
</feature>
<feature type="disulfide bond" evidence="19">
    <location>
        <begin position="75"/>
        <end position="80"/>
    </location>
</feature>
<feature type="binding site" evidence="17">
    <location>
        <position position="299"/>
    </location>
    <ligand>
        <name>Ca(2+)</name>
        <dbReference type="ChEBI" id="CHEBI:29108"/>
        <label>2</label>
    </ligand>
</feature>
<feature type="site" description="Transition state stabilizer" evidence="18">
    <location>
        <position position="69"/>
    </location>
</feature>
<evidence type="ECO:0000256" key="19">
    <source>
        <dbReference type="PIRSR" id="PIRSR600823-5"/>
    </source>
</evidence>
<dbReference type="InterPro" id="IPR010255">
    <property type="entry name" value="Haem_peroxidase_sf"/>
</dbReference>
<keyword evidence="11 17" id="KW-0408">Iron</keyword>
<dbReference type="GO" id="GO:0046872">
    <property type="term" value="F:metal ion binding"/>
    <property type="evidence" value="ECO:0007669"/>
    <property type="project" value="UniProtKB-UniRule"/>
</dbReference>
<gene>
    <name evidence="22" type="ORF">SORBI_3001G379400</name>
</gene>
<feature type="binding site" evidence="17">
    <location>
        <position position="79"/>
    </location>
    <ligand>
        <name>Ca(2+)</name>
        <dbReference type="ChEBI" id="CHEBI:29108"/>
        <label>1</label>
    </ligand>
</feature>
<evidence type="ECO:0000256" key="11">
    <source>
        <dbReference type="ARBA" id="ARBA00023004"/>
    </source>
</evidence>
<evidence type="ECO:0000256" key="8">
    <source>
        <dbReference type="ARBA" id="ARBA00022723"/>
    </source>
</evidence>
<organism evidence="22 23">
    <name type="scientific">Sorghum bicolor</name>
    <name type="common">Sorghum</name>
    <name type="synonym">Sorghum vulgare</name>
    <dbReference type="NCBI Taxonomy" id="4558"/>
    <lineage>
        <taxon>Eukaryota</taxon>
        <taxon>Viridiplantae</taxon>
        <taxon>Streptophyta</taxon>
        <taxon>Embryophyta</taxon>
        <taxon>Tracheophyta</taxon>
        <taxon>Spermatophyta</taxon>
        <taxon>Magnoliopsida</taxon>
        <taxon>Liliopsida</taxon>
        <taxon>Poales</taxon>
        <taxon>Poaceae</taxon>
        <taxon>PACMAD clade</taxon>
        <taxon>Panicoideae</taxon>
        <taxon>Andropogonodae</taxon>
        <taxon>Andropogoneae</taxon>
        <taxon>Sorghinae</taxon>
        <taxon>Sorghum</taxon>
    </lineage>
</organism>
<feature type="binding site" evidence="17">
    <location>
        <position position="245"/>
    </location>
    <ligand>
        <name>Ca(2+)</name>
        <dbReference type="ChEBI" id="CHEBI:29108"/>
        <label>2</label>
    </ligand>
</feature>
<evidence type="ECO:0000256" key="10">
    <source>
        <dbReference type="ARBA" id="ARBA00023002"/>
    </source>
</evidence>
<dbReference type="PRINTS" id="PR00461">
    <property type="entry name" value="PLPEROXIDASE"/>
</dbReference>
<feature type="active site" description="Proton acceptor" evidence="15">
    <location>
        <position position="73"/>
    </location>
</feature>
<dbReference type="PANTHER" id="PTHR31388">
    <property type="entry name" value="PEROXIDASE 72-RELATED"/>
    <property type="match status" value="1"/>
</dbReference>
<comment type="function">
    <text evidence="20">Removal of H(2)O(2), oxidation of toxic reductants, biosynthesis and degradation of lignin, suberization, auxin catabolism, response to environmental stresses such as wounding, pathogen attack and oxidative stress.</text>
</comment>
<protein>
    <recommendedName>
        <fullName evidence="4 20">Peroxidase</fullName>
        <ecNumber evidence="4 20">1.11.1.7</ecNumber>
    </recommendedName>
</protein>
<evidence type="ECO:0000256" key="2">
    <source>
        <dbReference type="ARBA" id="ARBA00004613"/>
    </source>
</evidence>
<dbReference type="STRING" id="4558.A0A1Z5S9P3"/>
<feature type="disulfide bond" evidence="19">
    <location>
        <begin position="251"/>
        <end position="277"/>
    </location>
</feature>
<sequence length="375" mass="39886">MMVASMSRRFVAAACVVATVAFALLASTSSAQLDPHFYDKACPAALPTIKRLVQEAVAAEPRMGASLLRLHFHDCFVNGCDGSILLDDTPFFTGEKMAAPNANSVRGFDVIDRIKGAVNAACRGNVVSCADIVAVAARDSVVAVRSFHLPRLVARTKTFTRPAHACVKLKCECVVILFPPTSMHAQLGGPSYNVPLGRRDARTASQAAANNSIPAPTFSLDRLASNFASHGLSLQDLVVLSGGHTLGFARCTNFRDRLYNETATLDGSLAASLRAVCPRATGSGDDSLAPLDPTPARFDGAYFASLLRSRGVLHSDQQLFAGGLGVTDALVRFYAANADAFRRDFAEAMVRMASLSSLTGSSGEIRYDCRKVNYS</sequence>
<dbReference type="GO" id="GO:0006979">
    <property type="term" value="P:response to oxidative stress"/>
    <property type="evidence" value="ECO:0007669"/>
    <property type="project" value="UniProtKB-UniRule"/>
</dbReference>
<keyword evidence="23" id="KW-1185">Reference proteome</keyword>
<feature type="domain" description="Plant heme peroxidase family profile" evidence="21">
    <location>
        <begin position="32"/>
        <end position="373"/>
    </location>
</feature>
<dbReference type="EC" id="1.11.1.7" evidence="4 20"/>